<gene>
    <name evidence="2" type="ORF">PAC_19560</name>
</gene>
<sequence>MASSLFNPITPPDACDGNALRSFYHSFLTRFDFEACAIHGRSLRSLTSASKPTIKIVPRNNSVNNAFLIRETSPADAEDMADINIACNANDDIFKPLTADMTPQDQLNWVRNYYRHQTTEPYVRSFKVIDTATGKMVAFAALRIPYTCTEEETAAILNTPPLPYPPGLNRDLAREFGTKASSSKACGYDPTKHFHRQGTNTHPNYQRKGLGTLLSLRCNEIADKAGAKTYVVGRPNSLRMLHKTGFRALATDHIDMTKYGGSKEDGKMWILMREPQGKESEAIQDLAKEDGHLPSVTSLHEAREEERYRSLVSSDVCLAFWIFNQRHTKSE</sequence>
<proteinExistence type="predicted"/>
<dbReference type="PANTHER" id="PTHR42791:SF2">
    <property type="entry name" value="N-ACETYLTRANSFERASE DOMAIN-CONTAINING PROTEIN"/>
    <property type="match status" value="1"/>
</dbReference>
<accession>A0A1L7XXD6</accession>
<dbReference type="Gene3D" id="3.40.630.30">
    <property type="match status" value="1"/>
</dbReference>
<dbReference type="PROSITE" id="PS50835">
    <property type="entry name" value="IG_LIKE"/>
    <property type="match status" value="1"/>
</dbReference>
<dbReference type="InterPro" id="IPR016181">
    <property type="entry name" value="Acyl_CoA_acyltransferase"/>
</dbReference>
<dbReference type="EMBL" id="FJOG01000076">
    <property type="protein sequence ID" value="CZR69660.1"/>
    <property type="molecule type" value="Genomic_DNA"/>
</dbReference>
<dbReference type="InterPro" id="IPR052523">
    <property type="entry name" value="Trichothecene_AcTrans"/>
</dbReference>
<evidence type="ECO:0000313" key="3">
    <source>
        <dbReference type="Proteomes" id="UP000184330"/>
    </source>
</evidence>
<protein>
    <recommendedName>
        <fullName evidence="1">Ig-like domain-containing protein</fullName>
    </recommendedName>
</protein>
<organism evidence="2 3">
    <name type="scientific">Phialocephala subalpina</name>
    <dbReference type="NCBI Taxonomy" id="576137"/>
    <lineage>
        <taxon>Eukaryota</taxon>
        <taxon>Fungi</taxon>
        <taxon>Dikarya</taxon>
        <taxon>Ascomycota</taxon>
        <taxon>Pezizomycotina</taxon>
        <taxon>Leotiomycetes</taxon>
        <taxon>Helotiales</taxon>
        <taxon>Mollisiaceae</taxon>
        <taxon>Phialocephala</taxon>
        <taxon>Phialocephala fortinii species complex</taxon>
    </lineage>
</organism>
<evidence type="ECO:0000259" key="1">
    <source>
        <dbReference type="PROSITE" id="PS50835"/>
    </source>
</evidence>
<feature type="domain" description="Ig-like" evidence="1">
    <location>
        <begin position="52"/>
        <end position="158"/>
    </location>
</feature>
<reference evidence="2 3" key="1">
    <citation type="submission" date="2016-03" db="EMBL/GenBank/DDBJ databases">
        <authorList>
            <person name="Ploux O."/>
        </authorList>
    </citation>
    <scope>NUCLEOTIDE SEQUENCE [LARGE SCALE GENOMIC DNA]</scope>
    <source>
        <strain evidence="2 3">UAMH 11012</strain>
    </source>
</reference>
<evidence type="ECO:0000313" key="2">
    <source>
        <dbReference type="EMBL" id="CZR69660.1"/>
    </source>
</evidence>
<name>A0A1L7XXD6_9HELO</name>
<dbReference type="PANTHER" id="PTHR42791">
    <property type="entry name" value="GNAT FAMILY ACETYLTRANSFERASE"/>
    <property type="match status" value="1"/>
</dbReference>
<dbReference type="SUPFAM" id="SSF55729">
    <property type="entry name" value="Acyl-CoA N-acyltransferases (Nat)"/>
    <property type="match status" value="1"/>
</dbReference>
<dbReference type="InterPro" id="IPR007110">
    <property type="entry name" value="Ig-like_dom"/>
</dbReference>
<dbReference type="Proteomes" id="UP000184330">
    <property type="component" value="Unassembled WGS sequence"/>
</dbReference>
<dbReference type="AlphaFoldDB" id="A0A1L7XXD6"/>
<dbReference type="STRING" id="576137.A0A1L7XXD6"/>
<dbReference type="OrthoDB" id="410198at2759"/>
<keyword evidence="3" id="KW-1185">Reference proteome</keyword>